<evidence type="ECO:0000256" key="3">
    <source>
        <dbReference type="ARBA" id="ARBA00022837"/>
    </source>
</evidence>
<evidence type="ECO:0000259" key="6">
    <source>
        <dbReference type="Pfam" id="PF17678"/>
    </source>
</evidence>
<dbReference type="Pfam" id="PF17678">
    <property type="entry name" value="Glyco_hydro_92N"/>
    <property type="match status" value="1"/>
</dbReference>
<dbReference type="InterPro" id="IPR041371">
    <property type="entry name" value="GH92_N"/>
</dbReference>
<dbReference type="InterPro" id="IPR012939">
    <property type="entry name" value="Glyco_hydro_92"/>
</dbReference>
<dbReference type="Pfam" id="PF07971">
    <property type="entry name" value="Glyco_hydro_92"/>
    <property type="match status" value="1"/>
</dbReference>
<dbReference type="Gene3D" id="3.30.2080.10">
    <property type="entry name" value="GH92 mannosidase domain"/>
    <property type="match status" value="1"/>
</dbReference>
<feature type="signal peptide" evidence="4">
    <location>
        <begin position="1"/>
        <end position="21"/>
    </location>
</feature>
<feature type="domain" description="Glycosyl hydrolase family 92 N-terminal" evidence="6">
    <location>
        <begin position="27"/>
        <end position="242"/>
    </location>
</feature>
<accession>A0ABY9R713</accession>
<dbReference type="Gene3D" id="1.20.1610.10">
    <property type="entry name" value="alpha-1,2-mannosidases domains"/>
    <property type="match status" value="1"/>
</dbReference>
<name>A0ABY9R713_9FLAO</name>
<proteinExistence type="predicted"/>
<keyword evidence="3" id="KW-0106">Calcium</keyword>
<keyword evidence="4" id="KW-0732">Signal</keyword>
<organism evidence="7 8">
    <name type="scientific">Flavobacterium nakdongensis</name>
    <dbReference type="NCBI Taxonomy" id="3073563"/>
    <lineage>
        <taxon>Bacteria</taxon>
        <taxon>Pseudomonadati</taxon>
        <taxon>Bacteroidota</taxon>
        <taxon>Flavobacteriia</taxon>
        <taxon>Flavobacteriales</taxon>
        <taxon>Flavobacteriaceae</taxon>
        <taxon>Flavobacterium</taxon>
    </lineage>
</organism>
<dbReference type="EC" id="3.2.1.-" evidence="7"/>
<evidence type="ECO:0000256" key="1">
    <source>
        <dbReference type="ARBA" id="ARBA00001913"/>
    </source>
</evidence>
<dbReference type="InterPro" id="IPR014718">
    <property type="entry name" value="GH-type_carb-bd"/>
</dbReference>
<dbReference type="Proteomes" id="UP001180481">
    <property type="component" value="Chromosome"/>
</dbReference>
<dbReference type="InterPro" id="IPR008928">
    <property type="entry name" value="6-hairpin_glycosidase_sf"/>
</dbReference>
<dbReference type="Gene3D" id="2.70.98.10">
    <property type="match status" value="1"/>
</dbReference>
<comment type="subunit">
    <text evidence="2">Monomer.</text>
</comment>
<dbReference type="Gene3D" id="1.20.1050.60">
    <property type="entry name" value="alpha-1,2-mannosidase"/>
    <property type="match status" value="1"/>
</dbReference>
<dbReference type="GO" id="GO:0016798">
    <property type="term" value="F:hydrolase activity, acting on glycosyl bonds"/>
    <property type="evidence" value="ECO:0007669"/>
    <property type="project" value="UniProtKB-KW"/>
</dbReference>
<dbReference type="EMBL" id="CP133721">
    <property type="protein sequence ID" value="WMW77062.1"/>
    <property type="molecule type" value="Genomic_DNA"/>
</dbReference>
<evidence type="ECO:0000313" key="7">
    <source>
        <dbReference type="EMBL" id="WMW77062.1"/>
    </source>
</evidence>
<reference evidence="7" key="1">
    <citation type="submission" date="2023-09" db="EMBL/GenBank/DDBJ databases">
        <title>Flavobacterium sp. 20NA77.7 isolated from freshwater.</title>
        <authorList>
            <person name="Le V."/>
            <person name="Ko S.-R."/>
            <person name="Ahn C.-Y."/>
            <person name="Oh H.-M."/>
        </authorList>
    </citation>
    <scope>NUCLEOTIDE SEQUENCE</scope>
    <source>
        <strain evidence="7">20NA77.7</strain>
    </source>
</reference>
<feature type="chain" id="PRO_5046488002" evidence="4">
    <location>
        <begin position="22"/>
        <end position="718"/>
    </location>
</feature>
<keyword evidence="8" id="KW-1185">Reference proteome</keyword>
<keyword evidence="7" id="KW-0378">Hydrolase</keyword>
<comment type="cofactor">
    <cofactor evidence="1">
        <name>Ca(2+)</name>
        <dbReference type="ChEBI" id="CHEBI:29108"/>
    </cofactor>
</comment>
<evidence type="ECO:0000256" key="4">
    <source>
        <dbReference type="SAM" id="SignalP"/>
    </source>
</evidence>
<evidence type="ECO:0000259" key="5">
    <source>
        <dbReference type="Pfam" id="PF07971"/>
    </source>
</evidence>
<evidence type="ECO:0000256" key="2">
    <source>
        <dbReference type="ARBA" id="ARBA00011245"/>
    </source>
</evidence>
<gene>
    <name evidence="7" type="ORF">RF683_06070</name>
</gene>
<dbReference type="PANTHER" id="PTHR12143">
    <property type="entry name" value="PEPTIDE N-GLYCANASE PNGASE -RELATED"/>
    <property type="match status" value="1"/>
</dbReference>
<feature type="domain" description="Glycosyl hydrolase family 92" evidence="5">
    <location>
        <begin position="250"/>
        <end position="715"/>
    </location>
</feature>
<keyword evidence="7" id="KW-0326">Glycosidase</keyword>
<dbReference type="RefSeq" id="WP_309531447.1">
    <property type="nucleotide sequence ID" value="NZ_CP133721.1"/>
</dbReference>
<evidence type="ECO:0000313" key="8">
    <source>
        <dbReference type="Proteomes" id="UP001180481"/>
    </source>
</evidence>
<protein>
    <submittedName>
        <fullName evidence="7">GH92 family glycosyl hydrolase</fullName>
        <ecNumber evidence="7">3.2.1.-</ecNumber>
    </submittedName>
</protein>
<dbReference type="PANTHER" id="PTHR12143:SF39">
    <property type="entry name" value="SECRETED PROTEIN"/>
    <property type="match status" value="1"/>
</dbReference>
<dbReference type="InterPro" id="IPR005887">
    <property type="entry name" value="GH92_a_mannosidase_put"/>
</dbReference>
<dbReference type="SUPFAM" id="SSF48208">
    <property type="entry name" value="Six-hairpin glycosidases"/>
    <property type="match status" value="1"/>
</dbReference>
<sequence length="718" mass="81753">MEIKKTFYCVVFLLTILSVNAQNNAKFVNTFIGTDGTGHTFPGPSMPFGMVQPGPDNSIEGWNHTSGYQYKDTLLLGFSQMRFSGTGIGEMGNILLLPFNQNKIKYKNSYHKDSEKASIGYYTLTKKDGIKVELTCSERVAFHKYTYPDKQAQLLLDFQHGIQFLNDSLVLENDIKIENNTTISGYCKTKGWVTKKYFFTIHFETPFSEIQELPKGKKQNAPIFKIGFDLADNKILQTKIALSTVSIEGAQLNLKSEIPHWNFEKVKLNAEKVWNDYLNRIDIEAPQKQKEIFYTSLYHLLLQPSNIADADGNYRGANDAINNAPNKEYFSTLSIWDIYRGAFPLLQIIAPEKIDGIINTLLLHHKAAGFLPIWTAWGQDNYCMIGNHAISMILSAYTNGFKGFDKDEALKAMIETSTKSHINSDWELYNQYGYYPFDKLDNEAVSRTLESGYDDWCVAEMAENLNDKINQVSFKKRAHYYKNLFDANTNLFRGKDTNGNWRRPFDPLTATSPMNNPGDYTEANAWQYFWTPTQYDVEGMKNLLGGKKEFTKKLNDFFTIESVNPNKFLGQEAMIGQYAHGNEPSHHIVYLYAFSDTPKVGQKYIHKIINEFHNNTPDGMIGNDDCGQMSAWYILSTLGFYPVNPANGEFVLGVPQVKNATIHLKNNKKFTISTSNFSEENSYSNTQKLNNIELSKPIINYSDIINGGTLNFQMTNQN</sequence>
<dbReference type="NCBIfam" id="TIGR01180">
    <property type="entry name" value="aman2_put"/>
    <property type="match status" value="1"/>
</dbReference>
<dbReference type="InterPro" id="IPR050883">
    <property type="entry name" value="PNGase"/>
</dbReference>